<evidence type="ECO:0000256" key="1">
    <source>
        <dbReference type="ARBA" id="ARBA00009632"/>
    </source>
</evidence>
<keyword evidence="6" id="KW-0808">Transferase</keyword>
<name>W7DV67_9PROT</name>
<sequence length="506" mass="55837">MSQEKRIHHSGLQHKICSAEDAAKWIKHGDLVGVSGFTGSGYPKAVPGALADRIKQAHSEGEEFQIKVLTGASTGPQMDGVLAEVNGVSYRSSFNTDPKMRERINNGDTTYFDMHLGQVASFYRSGAIGDMDVAIIELSSIRADGTLIASSAVGNNQLWLNSAKKVILEVNSWQPAELEGMHDIWEVTTTYPQEIIPLRNPSDRIGVDYMTVDLDKVVAIVETNSHDRNTPFSPPDDNARMIAGHLMEFLKDEMKEGRIPQEFLPLQSGVGNVANAVMEALSKEDFENLMAYTEVIQDGMLTMLESGKMSVASATSFSLSPDKVQYFNNNIHKFRDKIILRPQEISNHPEIIRRLGCIAMNAAIEIDIFGNVNSTHIMGTRMMNGIGGSGDFARNSKLTIFMTPSLAKNGAISAIVPMVSRVDHASMDVHAVVTEHGLADLRGLSPKQRAELLIEKCAHPNFRPLLREYYNKGLDNGSMYTPHHLKEALSWHERFVDTGSMLPKSN</sequence>
<organism evidence="6 7">
    <name type="scientific">Commensalibacter papalotli</name>
    <name type="common">ex Servin-Garciduenas et al. 2014</name>
    <dbReference type="NCBI Taxonomy" id="1208583"/>
    <lineage>
        <taxon>Bacteria</taxon>
        <taxon>Pseudomonadati</taxon>
        <taxon>Pseudomonadota</taxon>
        <taxon>Alphaproteobacteria</taxon>
        <taxon>Acetobacterales</taxon>
        <taxon>Acetobacteraceae</taxon>
    </lineage>
</organism>
<proteinExistence type="inferred from homology"/>
<reference evidence="6 7" key="1">
    <citation type="journal article" date="2014" name="Genome Announc.">
        <title>Draft Genome Sequence of Commensalibacter papalotli MX01, a Symbiont Identified from the Guts of Overwintering Monarch Butterflies.</title>
        <authorList>
            <person name="Servin-Garciduenas L.E."/>
            <person name="Sanchez-Quinto A."/>
            <person name="Martinez-Romero E."/>
        </authorList>
    </citation>
    <scope>NUCLEOTIDE SEQUENCE [LARGE SCALE GENOMIC DNA]</scope>
    <source>
        <strain evidence="7">MX-MONARCH01</strain>
    </source>
</reference>
<dbReference type="InterPro" id="IPR017821">
    <property type="entry name" value="Succinate_CoA_transferase"/>
</dbReference>
<gene>
    <name evidence="6" type="ORF">COMX_00295</name>
</gene>
<dbReference type="Proteomes" id="UP000019250">
    <property type="component" value="Unassembled WGS sequence"/>
</dbReference>
<protein>
    <submittedName>
        <fullName evidence="6">Succinate CoA transferase</fullName>
    </submittedName>
</protein>
<dbReference type="Pfam" id="PF13336">
    <property type="entry name" value="AcetylCoA_hyd_C"/>
    <property type="match status" value="1"/>
</dbReference>
<dbReference type="GO" id="GO:0006083">
    <property type="term" value="P:acetate metabolic process"/>
    <property type="evidence" value="ECO:0007669"/>
    <property type="project" value="InterPro"/>
</dbReference>
<dbReference type="AlphaFoldDB" id="W7DV67"/>
<evidence type="ECO:0000256" key="2">
    <source>
        <dbReference type="PIRSR" id="PIRSR617821-1"/>
    </source>
</evidence>
<comment type="caution">
    <text evidence="6">The sequence shown here is derived from an EMBL/GenBank/DDBJ whole genome shotgun (WGS) entry which is preliminary data.</text>
</comment>
<feature type="binding site" evidence="3">
    <location>
        <position position="388"/>
    </location>
    <ligand>
        <name>CoA</name>
        <dbReference type="ChEBI" id="CHEBI:57287"/>
    </ligand>
</feature>
<dbReference type="OrthoDB" id="9801795at2"/>
<dbReference type="FunFam" id="3.40.1080.20:FF:000001">
    <property type="entry name" value="Acetyl-CoA hydrolase Ach1"/>
    <property type="match status" value="1"/>
</dbReference>
<dbReference type="GO" id="GO:0006084">
    <property type="term" value="P:acetyl-CoA metabolic process"/>
    <property type="evidence" value="ECO:0007669"/>
    <property type="project" value="InterPro"/>
</dbReference>
<dbReference type="PANTHER" id="PTHR43609:SF1">
    <property type="entry name" value="ACETYL-COA HYDROLASE"/>
    <property type="match status" value="1"/>
</dbReference>
<feature type="domain" description="Acetyl-CoA hydrolase/transferase C-terminal" evidence="5">
    <location>
        <begin position="327"/>
        <end position="469"/>
    </location>
</feature>
<dbReference type="GO" id="GO:0008775">
    <property type="term" value="F:acetate CoA-transferase activity"/>
    <property type="evidence" value="ECO:0007669"/>
    <property type="project" value="InterPro"/>
</dbReference>
<dbReference type="Gene3D" id="3.40.1080.20">
    <property type="entry name" value="Acetyl-CoA hydrolase/transferase C-terminal domain"/>
    <property type="match status" value="1"/>
</dbReference>
<dbReference type="SUPFAM" id="SSF100950">
    <property type="entry name" value="NagB/RpiA/CoA transferase-like"/>
    <property type="match status" value="2"/>
</dbReference>
<dbReference type="STRING" id="1208583.COMX_00295"/>
<dbReference type="GO" id="GO:0003986">
    <property type="term" value="F:acetyl-CoA hydrolase activity"/>
    <property type="evidence" value="ECO:0007669"/>
    <property type="project" value="TreeGrafter"/>
</dbReference>
<dbReference type="Pfam" id="PF02550">
    <property type="entry name" value="AcetylCoA_hydro"/>
    <property type="match status" value="1"/>
</dbReference>
<dbReference type="Gene3D" id="3.30.750.70">
    <property type="entry name" value="4-hydroxybutyrate coenzyme like domains"/>
    <property type="match status" value="1"/>
</dbReference>
<dbReference type="InterPro" id="IPR046433">
    <property type="entry name" value="ActCoA_hydro"/>
</dbReference>
<feature type="binding site" evidence="3">
    <location>
        <position position="384"/>
    </location>
    <ligand>
        <name>CoA</name>
        <dbReference type="ChEBI" id="CHEBI:57287"/>
    </ligand>
</feature>
<comment type="similarity">
    <text evidence="1">Belongs to the acetyl-CoA hydrolase/transferase family.</text>
</comment>
<evidence type="ECO:0000259" key="4">
    <source>
        <dbReference type="Pfam" id="PF02550"/>
    </source>
</evidence>
<dbReference type="InterPro" id="IPR038460">
    <property type="entry name" value="AcetylCoA_hyd_C_sf"/>
</dbReference>
<dbReference type="InterPro" id="IPR037171">
    <property type="entry name" value="NagB/RpiA_transferase-like"/>
</dbReference>
<dbReference type="PANTHER" id="PTHR43609">
    <property type="entry name" value="ACETYL-COA HYDROLASE"/>
    <property type="match status" value="1"/>
</dbReference>
<accession>W7DV67</accession>
<dbReference type="NCBIfam" id="TIGR03458">
    <property type="entry name" value="YgfH_subfam"/>
    <property type="match status" value="1"/>
</dbReference>
<dbReference type="PATRIC" id="fig|1208583.4.peg.57"/>
<keyword evidence="7" id="KW-1185">Reference proteome</keyword>
<feature type="binding site" evidence="3">
    <location>
        <position position="408"/>
    </location>
    <ligand>
        <name>CoA</name>
        <dbReference type="ChEBI" id="CHEBI:57287"/>
    </ligand>
</feature>
<feature type="active site" description="5-glutamyl coenzyme A thioester intermediate" evidence="2">
    <location>
        <position position="294"/>
    </location>
</feature>
<evidence type="ECO:0000313" key="6">
    <source>
        <dbReference type="EMBL" id="EUK18143.1"/>
    </source>
</evidence>
<feature type="binding site" evidence="3">
    <location>
        <position position="364"/>
    </location>
    <ligand>
        <name>CoA</name>
        <dbReference type="ChEBI" id="CHEBI:57287"/>
    </ligand>
</feature>
<dbReference type="Gene3D" id="3.40.1080.10">
    <property type="entry name" value="Glutaconate Coenzyme A-transferase"/>
    <property type="match status" value="1"/>
</dbReference>
<feature type="domain" description="Acetyl-CoA hydrolase/transferase N-terminal" evidence="4">
    <location>
        <begin position="13"/>
        <end position="222"/>
    </location>
</feature>
<dbReference type="InterPro" id="IPR026888">
    <property type="entry name" value="AcetylCoA_hyd_C"/>
</dbReference>
<dbReference type="EMBL" id="ATSX01000001">
    <property type="protein sequence ID" value="EUK18143.1"/>
    <property type="molecule type" value="Genomic_DNA"/>
</dbReference>
<evidence type="ECO:0000256" key="3">
    <source>
        <dbReference type="PIRSR" id="PIRSR617821-2"/>
    </source>
</evidence>
<dbReference type="RefSeq" id="WP_034335698.1">
    <property type="nucleotide sequence ID" value="NZ_ATSX01000001.1"/>
</dbReference>
<dbReference type="eggNOG" id="COG0427">
    <property type="taxonomic scope" value="Bacteria"/>
</dbReference>
<dbReference type="InterPro" id="IPR003702">
    <property type="entry name" value="ActCoA_hydro_N"/>
</dbReference>
<evidence type="ECO:0000259" key="5">
    <source>
        <dbReference type="Pfam" id="PF13336"/>
    </source>
</evidence>
<evidence type="ECO:0000313" key="7">
    <source>
        <dbReference type="Proteomes" id="UP000019250"/>
    </source>
</evidence>
<feature type="binding site" evidence="3">
    <location>
        <begin position="269"/>
        <end position="273"/>
    </location>
    <ligand>
        <name>CoA</name>
        <dbReference type="ChEBI" id="CHEBI:57287"/>
    </ligand>
</feature>